<dbReference type="EMBL" id="BMAT01001966">
    <property type="protein sequence ID" value="GFR96337.1"/>
    <property type="molecule type" value="Genomic_DNA"/>
</dbReference>
<sequence>MLFRQSAKSSLGWQPEGVRIVSAMFKTNKKRLTFGSLIVKKIKHKLRRGKFAPHQRLIYNFNLLSSPQKREEYGMELSNMFYALETPGDVEDIEGYSN</sequence>
<proteinExistence type="predicted"/>
<evidence type="ECO:0000313" key="1">
    <source>
        <dbReference type="EMBL" id="GFR96337.1"/>
    </source>
</evidence>
<reference evidence="1 2" key="1">
    <citation type="journal article" date="2021" name="Elife">
        <title>Chloroplast acquisition without the gene transfer in kleptoplastic sea slugs, Plakobranchus ocellatus.</title>
        <authorList>
            <person name="Maeda T."/>
            <person name="Takahashi S."/>
            <person name="Yoshida T."/>
            <person name="Shimamura S."/>
            <person name="Takaki Y."/>
            <person name="Nagai Y."/>
            <person name="Toyoda A."/>
            <person name="Suzuki Y."/>
            <person name="Arimoto A."/>
            <person name="Ishii H."/>
            <person name="Satoh N."/>
            <person name="Nishiyama T."/>
            <person name="Hasebe M."/>
            <person name="Maruyama T."/>
            <person name="Minagawa J."/>
            <person name="Obokata J."/>
            <person name="Shigenobu S."/>
        </authorList>
    </citation>
    <scope>NUCLEOTIDE SEQUENCE [LARGE SCALE GENOMIC DNA]</scope>
</reference>
<dbReference type="AlphaFoldDB" id="A0AAV4HDT9"/>
<protein>
    <submittedName>
        <fullName evidence="1">Uncharacterized protein</fullName>
    </submittedName>
</protein>
<gene>
    <name evidence="1" type="ORF">ElyMa_000966100</name>
</gene>
<comment type="caution">
    <text evidence="1">The sequence shown here is derived from an EMBL/GenBank/DDBJ whole genome shotgun (WGS) entry which is preliminary data.</text>
</comment>
<keyword evidence="2" id="KW-1185">Reference proteome</keyword>
<evidence type="ECO:0000313" key="2">
    <source>
        <dbReference type="Proteomes" id="UP000762676"/>
    </source>
</evidence>
<accession>A0AAV4HDT9</accession>
<organism evidence="1 2">
    <name type="scientific">Elysia marginata</name>
    <dbReference type="NCBI Taxonomy" id="1093978"/>
    <lineage>
        <taxon>Eukaryota</taxon>
        <taxon>Metazoa</taxon>
        <taxon>Spiralia</taxon>
        <taxon>Lophotrochozoa</taxon>
        <taxon>Mollusca</taxon>
        <taxon>Gastropoda</taxon>
        <taxon>Heterobranchia</taxon>
        <taxon>Euthyneura</taxon>
        <taxon>Panpulmonata</taxon>
        <taxon>Sacoglossa</taxon>
        <taxon>Placobranchoidea</taxon>
        <taxon>Plakobranchidae</taxon>
        <taxon>Elysia</taxon>
    </lineage>
</organism>
<dbReference type="Proteomes" id="UP000762676">
    <property type="component" value="Unassembled WGS sequence"/>
</dbReference>
<name>A0AAV4HDT9_9GAST</name>